<gene>
    <name evidence="16" type="ORF">GXW74_08140</name>
</gene>
<proteinExistence type="inferred from homology"/>
<sequence>MALQWRDTPESYGLVTRLLHWTMALILLWQFTGMILRLVLGRTPLMAFWVGTHQSIGSVLLMLIVLRLLWAWANRKRRPGHDRSGIGRAALVGQLALYALLLVVPALALLRALGSGRGFAFFGHQVVERTGQRIEWMAGPADLLHSKLAWLLMALILGHAAMALVHHVVWRDGVLMRMGGRGARRPADGRPPVHASKSPGCRAGPPTTSARRGG</sequence>
<keyword evidence="10" id="KW-0408">Iron</keyword>
<dbReference type="GO" id="GO:0009055">
    <property type="term" value="F:electron transfer activity"/>
    <property type="evidence" value="ECO:0007669"/>
    <property type="project" value="InterPro"/>
</dbReference>
<accession>A0A9X9X9R7</accession>
<dbReference type="InterPro" id="IPR011577">
    <property type="entry name" value="Cyt_b561_bac/Ni-Hgenase"/>
</dbReference>
<evidence type="ECO:0000256" key="13">
    <source>
        <dbReference type="SAM" id="MobiDB-lite"/>
    </source>
</evidence>
<dbReference type="InterPro" id="IPR052168">
    <property type="entry name" value="Cytochrome_b561_oxidase"/>
</dbReference>
<evidence type="ECO:0000259" key="15">
    <source>
        <dbReference type="Pfam" id="PF01292"/>
    </source>
</evidence>
<comment type="caution">
    <text evidence="16">The sequence shown here is derived from an EMBL/GenBank/DDBJ whole genome shotgun (WGS) entry which is preliminary data.</text>
</comment>
<dbReference type="Proteomes" id="UP001138709">
    <property type="component" value="Unassembled WGS sequence"/>
</dbReference>
<dbReference type="AlphaFoldDB" id="A0A9X9X9R7"/>
<reference evidence="16" key="2">
    <citation type="journal article" date="2021" name="Syst. Appl. Microbiol.">
        <title>Roseomonas hellenica sp. nov., isolated from roots of wild-growing Alkanna tinctoria.</title>
        <authorList>
            <person name="Rat A."/>
            <person name="Naranjo H.D."/>
            <person name="Lebbe L."/>
            <person name="Cnockaert M."/>
            <person name="Krigas N."/>
            <person name="Grigoriadou K."/>
            <person name="Maloupa E."/>
            <person name="Willems A."/>
        </authorList>
    </citation>
    <scope>NUCLEOTIDE SEQUENCE</scope>
    <source>
        <strain evidence="16">LMG 31228</strain>
    </source>
</reference>
<evidence type="ECO:0000256" key="9">
    <source>
        <dbReference type="ARBA" id="ARBA00022989"/>
    </source>
</evidence>
<evidence type="ECO:0000256" key="11">
    <source>
        <dbReference type="ARBA" id="ARBA00023136"/>
    </source>
</evidence>
<evidence type="ECO:0000256" key="6">
    <source>
        <dbReference type="ARBA" id="ARBA00022692"/>
    </source>
</evidence>
<comment type="similarity">
    <text evidence="12">Belongs to the cytochrome b561 family.</text>
</comment>
<dbReference type="SUPFAM" id="SSF81342">
    <property type="entry name" value="Transmembrane di-heme cytochromes"/>
    <property type="match status" value="1"/>
</dbReference>
<feature type="transmembrane region" description="Helical" evidence="14">
    <location>
        <begin position="91"/>
        <end position="113"/>
    </location>
</feature>
<dbReference type="EMBL" id="JAAEDL010000006">
    <property type="protein sequence ID" value="MBR0680453.1"/>
    <property type="molecule type" value="Genomic_DNA"/>
</dbReference>
<evidence type="ECO:0000256" key="7">
    <source>
        <dbReference type="ARBA" id="ARBA00022723"/>
    </source>
</evidence>
<keyword evidence="6 14" id="KW-0812">Transmembrane</keyword>
<comment type="cofactor">
    <cofactor evidence="1">
        <name>heme b</name>
        <dbReference type="ChEBI" id="CHEBI:60344"/>
    </cofactor>
</comment>
<keyword evidence="4" id="KW-1003">Cell membrane</keyword>
<dbReference type="GO" id="GO:0020037">
    <property type="term" value="F:heme binding"/>
    <property type="evidence" value="ECO:0007669"/>
    <property type="project" value="TreeGrafter"/>
</dbReference>
<dbReference type="GO" id="GO:0022904">
    <property type="term" value="P:respiratory electron transport chain"/>
    <property type="evidence" value="ECO:0007669"/>
    <property type="project" value="InterPro"/>
</dbReference>
<keyword evidence="9 14" id="KW-1133">Transmembrane helix</keyword>
<evidence type="ECO:0000256" key="2">
    <source>
        <dbReference type="ARBA" id="ARBA00004651"/>
    </source>
</evidence>
<keyword evidence="5" id="KW-0349">Heme</keyword>
<feature type="transmembrane region" description="Helical" evidence="14">
    <location>
        <begin position="46"/>
        <end position="70"/>
    </location>
</feature>
<keyword evidence="7" id="KW-0479">Metal-binding</keyword>
<dbReference type="GO" id="GO:0005886">
    <property type="term" value="C:plasma membrane"/>
    <property type="evidence" value="ECO:0007669"/>
    <property type="project" value="UniProtKB-SubCell"/>
</dbReference>
<evidence type="ECO:0000313" key="16">
    <source>
        <dbReference type="EMBL" id="MBR0680453.1"/>
    </source>
</evidence>
<name>A0A9X9X9R7_9PROT</name>
<evidence type="ECO:0000256" key="10">
    <source>
        <dbReference type="ARBA" id="ARBA00023004"/>
    </source>
</evidence>
<keyword evidence="8" id="KW-0249">Electron transport</keyword>
<dbReference type="InterPro" id="IPR016174">
    <property type="entry name" value="Di-haem_cyt_TM"/>
</dbReference>
<evidence type="ECO:0000256" key="1">
    <source>
        <dbReference type="ARBA" id="ARBA00001970"/>
    </source>
</evidence>
<dbReference type="PANTHER" id="PTHR30529:SF1">
    <property type="entry name" value="CYTOCHROME B561 HOMOLOG 2"/>
    <property type="match status" value="1"/>
</dbReference>
<dbReference type="Pfam" id="PF01292">
    <property type="entry name" value="Ni_hydr_CYTB"/>
    <property type="match status" value="1"/>
</dbReference>
<dbReference type="RefSeq" id="WP_211845979.1">
    <property type="nucleotide sequence ID" value="NZ_JAAEDL010000006.1"/>
</dbReference>
<organism evidence="16 17">
    <name type="scientific">Neoroseomonas eburnea</name>
    <dbReference type="NCBI Taxonomy" id="1346889"/>
    <lineage>
        <taxon>Bacteria</taxon>
        <taxon>Pseudomonadati</taxon>
        <taxon>Pseudomonadota</taxon>
        <taxon>Alphaproteobacteria</taxon>
        <taxon>Acetobacterales</taxon>
        <taxon>Acetobacteraceae</taxon>
        <taxon>Neoroseomonas</taxon>
    </lineage>
</organism>
<comment type="subcellular location">
    <subcellularLocation>
        <location evidence="2">Cell membrane</location>
        <topology evidence="2">Multi-pass membrane protein</topology>
    </subcellularLocation>
</comment>
<feature type="region of interest" description="Disordered" evidence="13">
    <location>
        <begin position="181"/>
        <end position="214"/>
    </location>
</feature>
<evidence type="ECO:0000256" key="4">
    <source>
        <dbReference type="ARBA" id="ARBA00022475"/>
    </source>
</evidence>
<keyword evidence="17" id="KW-1185">Reference proteome</keyword>
<feature type="transmembrane region" description="Helical" evidence="14">
    <location>
        <begin position="21"/>
        <end position="40"/>
    </location>
</feature>
<evidence type="ECO:0000256" key="8">
    <source>
        <dbReference type="ARBA" id="ARBA00022982"/>
    </source>
</evidence>
<feature type="transmembrane region" description="Helical" evidence="14">
    <location>
        <begin position="148"/>
        <end position="169"/>
    </location>
</feature>
<protein>
    <submittedName>
        <fullName evidence="16">Cytochrome b</fullName>
    </submittedName>
</protein>
<keyword evidence="3" id="KW-0813">Transport</keyword>
<evidence type="ECO:0000256" key="14">
    <source>
        <dbReference type="SAM" id="Phobius"/>
    </source>
</evidence>
<evidence type="ECO:0000256" key="5">
    <source>
        <dbReference type="ARBA" id="ARBA00022617"/>
    </source>
</evidence>
<evidence type="ECO:0000313" key="17">
    <source>
        <dbReference type="Proteomes" id="UP001138709"/>
    </source>
</evidence>
<dbReference type="GO" id="GO:0046872">
    <property type="term" value="F:metal ion binding"/>
    <property type="evidence" value="ECO:0007669"/>
    <property type="project" value="UniProtKB-KW"/>
</dbReference>
<feature type="domain" description="Cytochrome b561 bacterial/Ni-hydrogenase" evidence="15">
    <location>
        <begin position="12"/>
        <end position="179"/>
    </location>
</feature>
<reference evidence="16" key="1">
    <citation type="submission" date="2020-01" db="EMBL/GenBank/DDBJ databases">
        <authorList>
            <person name="Rat A."/>
        </authorList>
    </citation>
    <scope>NUCLEOTIDE SEQUENCE</scope>
    <source>
        <strain evidence="16">LMG 31228</strain>
    </source>
</reference>
<keyword evidence="11 14" id="KW-0472">Membrane</keyword>
<evidence type="ECO:0000256" key="12">
    <source>
        <dbReference type="ARBA" id="ARBA00037975"/>
    </source>
</evidence>
<evidence type="ECO:0000256" key="3">
    <source>
        <dbReference type="ARBA" id="ARBA00022448"/>
    </source>
</evidence>
<dbReference type="PANTHER" id="PTHR30529">
    <property type="entry name" value="CYTOCHROME B561"/>
    <property type="match status" value="1"/>
</dbReference>